<reference evidence="2 3" key="1">
    <citation type="submission" date="2022-10" db="EMBL/GenBank/DDBJ databases">
        <title>Sinirhodobacter sp. nov., isolated from ocean surface sediments.</title>
        <authorList>
            <person name="He W."/>
            <person name="Wang L."/>
            <person name="Zhang D.-F."/>
        </authorList>
    </citation>
    <scope>NUCLEOTIDE SEQUENCE [LARGE SCALE GENOMIC DNA]</scope>
    <source>
        <strain evidence="2 3">WL0115</strain>
    </source>
</reference>
<evidence type="ECO:0000313" key="3">
    <source>
        <dbReference type="Proteomes" id="UP001526166"/>
    </source>
</evidence>
<accession>A0ABT2ZVR6</accession>
<evidence type="ECO:0000259" key="1">
    <source>
        <dbReference type="Pfam" id="PF02036"/>
    </source>
</evidence>
<dbReference type="Pfam" id="PF02036">
    <property type="entry name" value="SCP2"/>
    <property type="match status" value="1"/>
</dbReference>
<dbReference type="SUPFAM" id="SSF55718">
    <property type="entry name" value="SCP-like"/>
    <property type="match status" value="1"/>
</dbReference>
<sequence length="180" mass="19602">MSQPLDDIPIFPRLPARFLRVAPLAPVALALNRFARRVARTHPSMFRRMGNYAHARFEIDPTDLPFVIVIEPRGGAPLVALSRQPKPCDARIAGPLAALLGMVHGAYDGDALFFSRDLTVEGDTSAVLALRNAIDAAELDLGAELAEALGPASGLVRRLTEFGERRTGVALSRHEEIETW</sequence>
<dbReference type="InterPro" id="IPR036527">
    <property type="entry name" value="SCP2_sterol-bd_dom_sf"/>
</dbReference>
<gene>
    <name evidence="2" type="ORF">OE699_03185</name>
</gene>
<dbReference type="InterPro" id="IPR003033">
    <property type="entry name" value="SCP2_sterol-bd_dom"/>
</dbReference>
<organism evidence="2 3">
    <name type="scientific">Sedimentimonas flavescens</name>
    <dbReference type="NCBI Taxonomy" id="2851012"/>
    <lineage>
        <taxon>Bacteria</taxon>
        <taxon>Pseudomonadati</taxon>
        <taxon>Pseudomonadota</taxon>
        <taxon>Alphaproteobacteria</taxon>
        <taxon>Rhodobacterales</taxon>
        <taxon>Rhodobacter group</taxon>
        <taxon>Sedimentimonas</taxon>
    </lineage>
</organism>
<dbReference type="Proteomes" id="UP001526166">
    <property type="component" value="Unassembled WGS sequence"/>
</dbReference>
<feature type="domain" description="SCP2" evidence="1">
    <location>
        <begin position="54"/>
        <end position="134"/>
    </location>
</feature>
<name>A0ABT2ZVR6_9RHOB</name>
<dbReference type="EMBL" id="JAOWKW010000002">
    <property type="protein sequence ID" value="MCV2877846.1"/>
    <property type="molecule type" value="Genomic_DNA"/>
</dbReference>
<keyword evidence="3" id="KW-1185">Reference proteome</keyword>
<comment type="caution">
    <text evidence="2">The sequence shown here is derived from an EMBL/GenBank/DDBJ whole genome shotgun (WGS) entry which is preliminary data.</text>
</comment>
<protein>
    <submittedName>
        <fullName evidence="2">SCP2 sterol-binding domain-containing protein</fullName>
    </submittedName>
</protein>
<evidence type="ECO:0000313" key="2">
    <source>
        <dbReference type="EMBL" id="MCV2877846.1"/>
    </source>
</evidence>
<dbReference type="RefSeq" id="WP_236021075.1">
    <property type="nucleotide sequence ID" value="NZ_JAHVAI010000002.1"/>
</dbReference>
<proteinExistence type="predicted"/>